<comment type="subcellular location">
    <subcellularLocation>
        <location evidence="8">Cell membrane</location>
        <topology evidence="8">Multi-pass membrane protein</topology>
    </subcellularLocation>
    <subcellularLocation>
        <location evidence="1">Membrane</location>
        <topology evidence="1">Multi-pass membrane protein</topology>
    </subcellularLocation>
</comment>
<comment type="caution">
    <text evidence="10">The sequence shown here is derived from an EMBL/GenBank/DDBJ whole genome shotgun (WGS) entry which is preliminary data.</text>
</comment>
<protein>
    <recommendedName>
        <fullName evidence="8">Protein-methionine-sulfoxide reductase heme-binding subunit MsrQ</fullName>
    </recommendedName>
    <alternativeName>
        <fullName evidence="8">Flavocytochrome MsrQ</fullName>
    </alternativeName>
</protein>
<dbReference type="GO" id="GO:0005886">
    <property type="term" value="C:plasma membrane"/>
    <property type="evidence" value="ECO:0007669"/>
    <property type="project" value="UniProtKB-SubCell"/>
</dbReference>
<dbReference type="InterPro" id="IPR022837">
    <property type="entry name" value="MsrQ-like"/>
</dbReference>
<proteinExistence type="inferred from homology"/>
<dbReference type="Pfam" id="PF01794">
    <property type="entry name" value="Ferric_reduct"/>
    <property type="match status" value="1"/>
</dbReference>
<comment type="function">
    <text evidence="8">Part of the MsrPQ system that repairs oxidized periplasmic proteins containing methionine sulfoxide residues (Met-O), using respiratory chain electrons. Thus protects these proteins from oxidative-stress damage caused by reactive species of oxygen and chlorine generated by the host defense mechanisms. MsrPQ is essential for the maintenance of envelope integrity under bleach stress, rescuing a wide series of structurally unrelated periplasmic proteins from methionine oxidation. MsrQ provides electrons for reduction to the reductase catalytic subunit MsrP, using the quinone pool of the respiratory chain.</text>
</comment>
<evidence type="ECO:0000256" key="6">
    <source>
        <dbReference type="ARBA" id="ARBA00023004"/>
    </source>
</evidence>
<organism evidence="10 11">
    <name type="scientific">Muribacter muris</name>
    <dbReference type="NCBI Taxonomy" id="67855"/>
    <lineage>
        <taxon>Bacteria</taxon>
        <taxon>Pseudomonadati</taxon>
        <taxon>Pseudomonadota</taxon>
        <taxon>Gammaproteobacteria</taxon>
        <taxon>Pasteurellales</taxon>
        <taxon>Pasteurellaceae</taxon>
        <taxon>Muribacter</taxon>
    </lineage>
</organism>
<keyword evidence="5 8" id="KW-1133">Transmembrane helix</keyword>
<feature type="transmembrane region" description="Helical" evidence="8">
    <location>
        <begin position="144"/>
        <end position="162"/>
    </location>
</feature>
<dbReference type="HAMAP" id="MF_01207">
    <property type="entry name" value="MsrQ"/>
    <property type="match status" value="1"/>
</dbReference>
<evidence type="ECO:0000256" key="7">
    <source>
        <dbReference type="ARBA" id="ARBA00023136"/>
    </source>
</evidence>
<gene>
    <name evidence="8" type="primary">msrQ</name>
    <name evidence="10" type="ORF">RO21_06380</name>
</gene>
<feature type="transmembrane region" description="Helical" evidence="8">
    <location>
        <begin position="45"/>
        <end position="65"/>
    </location>
</feature>
<keyword evidence="8" id="KW-0479">Metal-binding</keyword>
<dbReference type="GO" id="GO:0020037">
    <property type="term" value="F:heme binding"/>
    <property type="evidence" value="ECO:0007669"/>
    <property type="project" value="UniProtKB-UniRule"/>
</dbReference>
<dbReference type="GO" id="GO:0030091">
    <property type="term" value="P:protein repair"/>
    <property type="evidence" value="ECO:0007669"/>
    <property type="project" value="UniProtKB-UniRule"/>
</dbReference>
<keyword evidence="8" id="KW-0249">Electron transport</keyword>
<keyword evidence="8" id="KW-0288">FMN</keyword>
<dbReference type="GO" id="GO:0046872">
    <property type="term" value="F:metal ion binding"/>
    <property type="evidence" value="ECO:0007669"/>
    <property type="project" value="UniProtKB-KW"/>
</dbReference>
<evidence type="ECO:0000313" key="11">
    <source>
        <dbReference type="Proteomes" id="UP000036270"/>
    </source>
</evidence>
<keyword evidence="11" id="KW-1185">Reference proteome</keyword>
<keyword evidence="8" id="KW-1003">Cell membrane</keyword>
<evidence type="ECO:0000256" key="3">
    <source>
        <dbReference type="ARBA" id="ARBA00022617"/>
    </source>
</evidence>
<evidence type="ECO:0000313" key="10">
    <source>
        <dbReference type="EMBL" id="KMK51427.1"/>
    </source>
</evidence>
<accession>A0A0J5S3Q8</accession>
<feature type="transmembrane region" description="Helical" evidence="8">
    <location>
        <begin position="77"/>
        <end position="95"/>
    </location>
</feature>
<evidence type="ECO:0000256" key="2">
    <source>
        <dbReference type="ARBA" id="ARBA00022448"/>
    </source>
</evidence>
<dbReference type="PATRIC" id="fig|67855.3.peg.1269"/>
<dbReference type="GO" id="GO:0016679">
    <property type="term" value="F:oxidoreductase activity, acting on diphenols and related substances as donors"/>
    <property type="evidence" value="ECO:0007669"/>
    <property type="project" value="TreeGrafter"/>
</dbReference>
<feature type="transmembrane region" description="Helical" evidence="8">
    <location>
        <begin position="115"/>
        <end position="132"/>
    </location>
</feature>
<keyword evidence="7 8" id="KW-0472">Membrane</keyword>
<keyword evidence="4 8" id="KW-0812">Transmembrane</keyword>
<comment type="similarity">
    <text evidence="8">Belongs to the MsrQ family.</text>
</comment>
<feature type="transmembrane region" description="Helical" evidence="8">
    <location>
        <begin position="7"/>
        <end position="25"/>
    </location>
</feature>
<evidence type="ECO:0000256" key="8">
    <source>
        <dbReference type="HAMAP-Rule" id="MF_01207"/>
    </source>
</evidence>
<dbReference type="Proteomes" id="UP000036270">
    <property type="component" value="Unassembled WGS sequence"/>
</dbReference>
<sequence>MLAYWRLLIHLGCAMPFGWLGYGILTENAYIFGSDPVKEIEHFLGYTALIIFFVMFGLGILLQLLGKNHYQILRRPLGLWAFAWAGLHIGCYLWLDLGLDIALFSHEITRRPYLLMGFLAFVILSIMALTSLPRLKQKLGKHWGRVHQLAYVALVLAVIHYYQSVKSISFGAVVMTSGVMIIIFWKYAYPYFIRLISRLTS</sequence>
<dbReference type="GO" id="GO:0010181">
    <property type="term" value="F:FMN binding"/>
    <property type="evidence" value="ECO:0007669"/>
    <property type="project" value="UniProtKB-UniRule"/>
</dbReference>
<dbReference type="RefSeq" id="WP_047976966.1">
    <property type="nucleotide sequence ID" value="NZ_JWIZ01000035.1"/>
</dbReference>
<name>A0A0J5S3Q8_9PAST</name>
<evidence type="ECO:0000256" key="4">
    <source>
        <dbReference type="ARBA" id="ARBA00022692"/>
    </source>
</evidence>
<dbReference type="AlphaFoldDB" id="A0A0J5S3Q8"/>
<evidence type="ECO:0000256" key="5">
    <source>
        <dbReference type="ARBA" id="ARBA00022989"/>
    </source>
</evidence>
<keyword evidence="6 8" id="KW-0408">Iron</keyword>
<keyword evidence="2 8" id="KW-0813">Transport</keyword>
<dbReference type="EMBL" id="JWIZ01000035">
    <property type="protein sequence ID" value="KMK51427.1"/>
    <property type="molecule type" value="Genomic_DNA"/>
</dbReference>
<dbReference type="PANTHER" id="PTHR36964:SF1">
    <property type="entry name" value="PROTEIN-METHIONINE-SULFOXIDE REDUCTASE HEME-BINDING SUBUNIT MSRQ"/>
    <property type="match status" value="1"/>
</dbReference>
<comment type="subunit">
    <text evidence="8">Heterodimer of a catalytic subunit (MsrP) and a heme-binding subunit (MsrQ).</text>
</comment>
<evidence type="ECO:0000259" key="9">
    <source>
        <dbReference type="Pfam" id="PF01794"/>
    </source>
</evidence>
<dbReference type="PANTHER" id="PTHR36964">
    <property type="entry name" value="PROTEIN-METHIONINE-SULFOXIDE REDUCTASE HEME-BINDING SUBUNIT MSRQ"/>
    <property type="match status" value="1"/>
</dbReference>
<dbReference type="GO" id="GO:0009055">
    <property type="term" value="F:electron transfer activity"/>
    <property type="evidence" value="ECO:0007669"/>
    <property type="project" value="UniProtKB-UniRule"/>
</dbReference>
<dbReference type="InterPro" id="IPR013130">
    <property type="entry name" value="Fe3_Rdtase_TM_dom"/>
</dbReference>
<feature type="domain" description="Ferric oxidoreductase" evidence="9">
    <location>
        <begin position="45"/>
        <end position="158"/>
    </location>
</feature>
<comment type="cofactor">
    <cofactor evidence="8">
        <name>FMN</name>
        <dbReference type="ChEBI" id="CHEBI:58210"/>
    </cofactor>
    <text evidence="8">Binds 1 FMN per subunit.</text>
</comment>
<comment type="cofactor">
    <cofactor evidence="8">
        <name>heme b</name>
        <dbReference type="ChEBI" id="CHEBI:60344"/>
    </cofactor>
    <text evidence="8">Binds 1 heme b (iron(II)-protoporphyrin IX) group per subunit.</text>
</comment>
<feature type="transmembrane region" description="Helical" evidence="8">
    <location>
        <begin position="168"/>
        <end position="189"/>
    </location>
</feature>
<keyword evidence="3 8" id="KW-0349">Heme</keyword>
<evidence type="ECO:0000256" key="1">
    <source>
        <dbReference type="ARBA" id="ARBA00004141"/>
    </source>
</evidence>
<keyword evidence="8" id="KW-0285">Flavoprotein</keyword>
<dbReference type="STRING" id="67855.RO21_06380"/>
<reference evidence="10 11" key="1">
    <citation type="submission" date="2014-12" db="EMBL/GenBank/DDBJ databases">
        <title>Reclassification of Actinobacillus muris as Muribacter muris.</title>
        <authorList>
            <person name="Christensen H."/>
            <person name="Nicklas W."/>
            <person name="Bisgaard M."/>
        </authorList>
    </citation>
    <scope>NUCLEOTIDE SEQUENCE [LARGE SCALE GENOMIC DNA]</scope>
    <source>
        <strain evidence="10 11">Ackerman80-443D</strain>
    </source>
</reference>